<protein>
    <submittedName>
        <fullName evidence="1">Uncharacterized protein</fullName>
    </submittedName>
</protein>
<accession>A0A4S8MV62</accession>
<name>A0A4S8MV62_DENBC</name>
<evidence type="ECO:0000313" key="2">
    <source>
        <dbReference type="Proteomes" id="UP000297245"/>
    </source>
</evidence>
<dbReference type="OrthoDB" id="2585179at2759"/>
<gene>
    <name evidence="1" type="ORF">K435DRAFT_742898</name>
</gene>
<dbReference type="EMBL" id="ML179040">
    <property type="protein sequence ID" value="THV06891.1"/>
    <property type="molecule type" value="Genomic_DNA"/>
</dbReference>
<dbReference type="Proteomes" id="UP000297245">
    <property type="component" value="Unassembled WGS sequence"/>
</dbReference>
<dbReference type="AlphaFoldDB" id="A0A4S8MV62"/>
<keyword evidence="2" id="KW-1185">Reference proteome</keyword>
<reference evidence="1 2" key="1">
    <citation type="journal article" date="2019" name="Nat. Ecol. Evol.">
        <title>Megaphylogeny resolves global patterns of mushroom evolution.</title>
        <authorList>
            <person name="Varga T."/>
            <person name="Krizsan K."/>
            <person name="Foldi C."/>
            <person name="Dima B."/>
            <person name="Sanchez-Garcia M."/>
            <person name="Sanchez-Ramirez S."/>
            <person name="Szollosi G.J."/>
            <person name="Szarkandi J.G."/>
            <person name="Papp V."/>
            <person name="Albert L."/>
            <person name="Andreopoulos W."/>
            <person name="Angelini C."/>
            <person name="Antonin V."/>
            <person name="Barry K.W."/>
            <person name="Bougher N.L."/>
            <person name="Buchanan P."/>
            <person name="Buyck B."/>
            <person name="Bense V."/>
            <person name="Catcheside P."/>
            <person name="Chovatia M."/>
            <person name="Cooper J."/>
            <person name="Damon W."/>
            <person name="Desjardin D."/>
            <person name="Finy P."/>
            <person name="Geml J."/>
            <person name="Haridas S."/>
            <person name="Hughes K."/>
            <person name="Justo A."/>
            <person name="Karasinski D."/>
            <person name="Kautmanova I."/>
            <person name="Kiss B."/>
            <person name="Kocsube S."/>
            <person name="Kotiranta H."/>
            <person name="LaButti K.M."/>
            <person name="Lechner B.E."/>
            <person name="Liimatainen K."/>
            <person name="Lipzen A."/>
            <person name="Lukacs Z."/>
            <person name="Mihaltcheva S."/>
            <person name="Morgado L.N."/>
            <person name="Niskanen T."/>
            <person name="Noordeloos M.E."/>
            <person name="Ohm R.A."/>
            <person name="Ortiz-Santana B."/>
            <person name="Ovrebo C."/>
            <person name="Racz N."/>
            <person name="Riley R."/>
            <person name="Savchenko A."/>
            <person name="Shiryaev A."/>
            <person name="Soop K."/>
            <person name="Spirin V."/>
            <person name="Szebenyi C."/>
            <person name="Tomsovsky M."/>
            <person name="Tulloss R.E."/>
            <person name="Uehling J."/>
            <person name="Grigoriev I.V."/>
            <person name="Vagvolgyi C."/>
            <person name="Papp T."/>
            <person name="Martin F.M."/>
            <person name="Miettinen O."/>
            <person name="Hibbett D.S."/>
            <person name="Nagy L.G."/>
        </authorList>
    </citation>
    <scope>NUCLEOTIDE SEQUENCE [LARGE SCALE GENOMIC DNA]</scope>
    <source>
        <strain evidence="1 2">CBS 962.96</strain>
    </source>
</reference>
<proteinExistence type="predicted"/>
<sequence length="94" mass="10519">MTSEYDYESNTYIAVTLDSASPFYASPSTLSEIHPALKHVGQVGKLEDVQLVSFMKEEWKNSLEEILGAIKSADGVKRLSVQEVKDLTKRNEEP</sequence>
<evidence type="ECO:0000313" key="1">
    <source>
        <dbReference type="EMBL" id="THV06891.1"/>
    </source>
</evidence>
<organism evidence="1 2">
    <name type="scientific">Dendrothele bispora (strain CBS 962.96)</name>
    <dbReference type="NCBI Taxonomy" id="1314807"/>
    <lineage>
        <taxon>Eukaryota</taxon>
        <taxon>Fungi</taxon>
        <taxon>Dikarya</taxon>
        <taxon>Basidiomycota</taxon>
        <taxon>Agaricomycotina</taxon>
        <taxon>Agaricomycetes</taxon>
        <taxon>Agaricomycetidae</taxon>
        <taxon>Agaricales</taxon>
        <taxon>Agaricales incertae sedis</taxon>
        <taxon>Dendrothele</taxon>
    </lineage>
</organism>